<dbReference type="GO" id="GO:0008967">
    <property type="term" value="F:phosphoglycolate phosphatase activity"/>
    <property type="evidence" value="ECO:0007669"/>
    <property type="project" value="TreeGrafter"/>
</dbReference>
<sequence length="225" mass="23921">MSALRLVVFDVDGTLVDSQRDILRAMTAAFGGLGLPAPPRAAVLAIVGLSLDHAIPRLAPDLPARAHADLVRLYREAYAGLRGQGRVEETSPLYPGAREALAELAAAPDVLLGIATGKSRRGLDVLLEAHGLGRAFVTQQVADNHPSKPHPSMLHAALRETGVEVEHAVMVGDTRYDIEMARAAGLRSVGVRWGCHPDADLAGADVHVDSFAELPAAIERFWEVA</sequence>
<dbReference type="InterPro" id="IPR023214">
    <property type="entry name" value="HAD_sf"/>
</dbReference>
<keyword evidence="2" id="KW-1185">Reference proteome</keyword>
<dbReference type="OrthoDB" id="9793014at2"/>
<dbReference type="Pfam" id="PF13419">
    <property type="entry name" value="HAD_2"/>
    <property type="match status" value="1"/>
</dbReference>
<evidence type="ECO:0000313" key="2">
    <source>
        <dbReference type="Proteomes" id="UP000253370"/>
    </source>
</evidence>
<dbReference type="NCBIfam" id="TIGR01509">
    <property type="entry name" value="HAD-SF-IA-v3"/>
    <property type="match status" value="1"/>
</dbReference>
<keyword evidence="1" id="KW-0378">Hydrolase</keyword>
<dbReference type="Gene3D" id="1.10.150.240">
    <property type="entry name" value="Putative phosphatase, domain 2"/>
    <property type="match status" value="1"/>
</dbReference>
<comment type="caution">
    <text evidence="1">The sequence shown here is derived from an EMBL/GenBank/DDBJ whole genome shotgun (WGS) entry which is preliminary data.</text>
</comment>
<dbReference type="PANTHER" id="PTHR43434:SF24">
    <property type="entry name" value="HYDROLASE-RELATED"/>
    <property type="match status" value="1"/>
</dbReference>
<dbReference type="SFLD" id="SFLDG01135">
    <property type="entry name" value="C1.5.6:_HAD__Beta-PGM__Phospha"/>
    <property type="match status" value="1"/>
</dbReference>
<organism evidence="1 2">
    <name type="scientific">Rhodosalinus halophilus</name>
    <dbReference type="NCBI Taxonomy" id="2259333"/>
    <lineage>
        <taxon>Bacteria</taxon>
        <taxon>Pseudomonadati</taxon>
        <taxon>Pseudomonadota</taxon>
        <taxon>Alphaproteobacteria</taxon>
        <taxon>Rhodobacterales</taxon>
        <taxon>Paracoccaceae</taxon>
        <taxon>Rhodosalinus</taxon>
    </lineage>
</organism>
<protein>
    <submittedName>
        <fullName evidence="1">HAD family hydrolase</fullName>
    </submittedName>
</protein>
<dbReference type="Gene3D" id="3.40.50.1000">
    <property type="entry name" value="HAD superfamily/HAD-like"/>
    <property type="match status" value="1"/>
</dbReference>
<proteinExistence type="predicted"/>
<dbReference type="InterPro" id="IPR006439">
    <property type="entry name" value="HAD-SF_hydro_IA"/>
</dbReference>
<dbReference type="RefSeq" id="WP_113289922.1">
    <property type="nucleotide sequence ID" value="NZ_QNTQ01000011.1"/>
</dbReference>
<dbReference type="InterPro" id="IPR050155">
    <property type="entry name" value="HAD-like_hydrolase_sf"/>
</dbReference>
<dbReference type="Proteomes" id="UP000253370">
    <property type="component" value="Unassembled WGS sequence"/>
</dbReference>
<dbReference type="SFLD" id="SFLDS00003">
    <property type="entry name" value="Haloacid_Dehalogenase"/>
    <property type="match status" value="1"/>
</dbReference>
<dbReference type="GO" id="GO:0005829">
    <property type="term" value="C:cytosol"/>
    <property type="evidence" value="ECO:0007669"/>
    <property type="project" value="TreeGrafter"/>
</dbReference>
<dbReference type="InterPro" id="IPR023198">
    <property type="entry name" value="PGP-like_dom2"/>
</dbReference>
<name>A0A365U6Y2_9RHOB</name>
<evidence type="ECO:0000313" key="1">
    <source>
        <dbReference type="EMBL" id="RBI84367.1"/>
    </source>
</evidence>
<dbReference type="PANTHER" id="PTHR43434">
    <property type="entry name" value="PHOSPHOGLYCOLATE PHOSPHATASE"/>
    <property type="match status" value="1"/>
</dbReference>
<dbReference type="InterPro" id="IPR041492">
    <property type="entry name" value="HAD_2"/>
</dbReference>
<dbReference type="NCBIfam" id="TIGR01549">
    <property type="entry name" value="HAD-SF-IA-v1"/>
    <property type="match status" value="1"/>
</dbReference>
<gene>
    <name evidence="1" type="ORF">DRV85_13100</name>
</gene>
<dbReference type="AlphaFoldDB" id="A0A365U6Y2"/>
<dbReference type="GO" id="GO:0006281">
    <property type="term" value="P:DNA repair"/>
    <property type="evidence" value="ECO:0007669"/>
    <property type="project" value="TreeGrafter"/>
</dbReference>
<dbReference type="InterPro" id="IPR036412">
    <property type="entry name" value="HAD-like_sf"/>
</dbReference>
<reference evidence="1 2" key="1">
    <citation type="submission" date="2018-07" db="EMBL/GenBank/DDBJ databases">
        <title>Rhodosalinus sp. strain E84T genomic sequence and assembly.</title>
        <authorList>
            <person name="Liu Z.-W."/>
            <person name="Lu D.-C."/>
        </authorList>
    </citation>
    <scope>NUCLEOTIDE SEQUENCE [LARGE SCALE GENOMIC DNA]</scope>
    <source>
        <strain evidence="1 2">E84</strain>
    </source>
</reference>
<dbReference type="SFLD" id="SFLDG01129">
    <property type="entry name" value="C1.5:_HAD__Beta-PGM__Phosphata"/>
    <property type="match status" value="1"/>
</dbReference>
<accession>A0A365U6Y2</accession>
<dbReference type="EMBL" id="QNTQ01000011">
    <property type="protein sequence ID" value="RBI84367.1"/>
    <property type="molecule type" value="Genomic_DNA"/>
</dbReference>
<dbReference type="SUPFAM" id="SSF56784">
    <property type="entry name" value="HAD-like"/>
    <property type="match status" value="1"/>
</dbReference>